<dbReference type="GO" id="GO:0004497">
    <property type="term" value="F:monooxygenase activity"/>
    <property type="evidence" value="ECO:0007669"/>
    <property type="project" value="UniProtKB-ARBA"/>
</dbReference>
<protein>
    <submittedName>
        <fullName evidence="6">Non-heme iron oxygenase ferredoxin subunit</fullName>
    </submittedName>
</protein>
<keyword evidence="1" id="KW-0001">2Fe-2S</keyword>
<dbReference type="Pfam" id="PF00355">
    <property type="entry name" value="Rieske"/>
    <property type="match status" value="1"/>
</dbReference>
<comment type="caution">
    <text evidence="6">The sequence shown here is derived from an EMBL/GenBank/DDBJ whole genome shotgun (WGS) entry which is preliminary data.</text>
</comment>
<dbReference type="InterPro" id="IPR017941">
    <property type="entry name" value="Rieske_2Fe-2S"/>
</dbReference>
<dbReference type="Proteomes" id="UP001138997">
    <property type="component" value="Unassembled WGS sequence"/>
</dbReference>
<evidence type="ECO:0000256" key="1">
    <source>
        <dbReference type="ARBA" id="ARBA00022714"/>
    </source>
</evidence>
<keyword evidence="7" id="KW-1185">Reference proteome</keyword>
<dbReference type="EMBL" id="JAJOMB010000024">
    <property type="protein sequence ID" value="MCD5315703.1"/>
    <property type="molecule type" value="Genomic_DNA"/>
</dbReference>
<dbReference type="Gene3D" id="2.102.10.10">
    <property type="entry name" value="Rieske [2Fe-2S] iron-sulphur domain"/>
    <property type="match status" value="1"/>
</dbReference>
<evidence type="ECO:0000256" key="4">
    <source>
        <dbReference type="ARBA" id="ARBA00023014"/>
    </source>
</evidence>
<keyword evidence="3" id="KW-0408">Iron</keyword>
<evidence type="ECO:0000256" key="3">
    <source>
        <dbReference type="ARBA" id="ARBA00023004"/>
    </source>
</evidence>
<evidence type="ECO:0000313" key="6">
    <source>
        <dbReference type="EMBL" id="MCD5315703.1"/>
    </source>
</evidence>
<gene>
    <name evidence="6" type="ORF">LR394_32890</name>
</gene>
<evidence type="ECO:0000259" key="5">
    <source>
        <dbReference type="PROSITE" id="PS51296"/>
    </source>
</evidence>
<evidence type="ECO:0000313" key="7">
    <source>
        <dbReference type="Proteomes" id="UP001138997"/>
    </source>
</evidence>
<dbReference type="GO" id="GO:0046872">
    <property type="term" value="F:metal ion binding"/>
    <property type="evidence" value="ECO:0007669"/>
    <property type="project" value="UniProtKB-KW"/>
</dbReference>
<sequence length="120" mass="12983">MTHSADHSVTGSAPQPDTFVRVCSLRELRPGRPRPFQVGSRTIAVVRQGDEVFAVSDRCSHADVSLSEGEVYGGVIECWLHGSCFDLRTGAATNPPAQKPIDTYPVRVVQGEVEVALPHD</sequence>
<feature type="domain" description="Rieske" evidence="5">
    <location>
        <begin position="20"/>
        <end position="115"/>
    </location>
</feature>
<reference evidence="6" key="1">
    <citation type="submission" date="2021-11" db="EMBL/GenBank/DDBJ databases">
        <title>Streptomyces corallinus and Kineosporia corallina sp. nov., two new coral-derived marine actinobacteria.</title>
        <authorList>
            <person name="Buangrab K."/>
            <person name="Sutthacheep M."/>
            <person name="Yeemin T."/>
            <person name="Harunari E."/>
            <person name="Igarashi Y."/>
            <person name="Sripreechasak P."/>
            <person name="Kanchanasin P."/>
            <person name="Tanasupawat S."/>
            <person name="Phongsopitanun W."/>
        </authorList>
    </citation>
    <scope>NUCLEOTIDE SEQUENCE</scope>
    <source>
        <strain evidence="6">JCM 31032</strain>
    </source>
</reference>
<name>A0A9X1T3F6_9ACTN</name>
<evidence type="ECO:0000256" key="2">
    <source>
        <dbReference type="ARBA" id="ARBA00022723"/>
    </source>
</evidence>
<dbReference type="InterPro" id="IPR036922">
    <property type="entry name" value="Rieske_2Fe-2S_sf"/>
</dbReference>
<dbReference type="PROSITE" id="PS51296">
    <property type="entry name" value="RIESKE"/>
    <property type="match status" value="1"/>
</dbReference>
<dbReference type="GO" id="GO:0016705">
    <property type="term" value="F:oxidoreductase activity, acting on paired donors, with incorporation or reduction of molecular oxygen"/>
    <property type="evidence" value="ECO:0007669"/>
    <property type="project" value="UniProtKB-ARBA"/>
</dbReference>
<dbReference type="SUPFAM" id="SSF50022">
    <property type="entry name" value="ISP domain"/>
    <property type="match status" value="1"/>
</dbReference>
<dbReference type="PANTHER" id="PTHR21496">
    <property type="entry name" value="FERREDOXIN-RELATED"/>
    <property type="match status" value="1"/>
</dbReference>
<organism evidence="6 7">
    <name type="scientific">Kineosporia babensis</name>
    <dbReference type="NCBI Taxonomy" id="499548"/>
    <lineage>
        <taxon>Bacteria</taxon>
        <taxon>Bacillati</taxon>
        <taxon>Actinomycetota</taxon>
        <taxon>Actinomycetes</taxon>
        <taxon>Kineosporiales</taxon>
        <taxon>Kineosporiaceae</taxon>
        <taxon>Kineosporia</taxon>
    </lineage>
</organism>
<dbReference type="GO" id="GO:0051537">
    <property type="term" value="F:2 iron, 2 sulfur cluster binding"/>
    <property type="evidence" value="ECO:0007669"/>
    <property type="project" value="UniProtKB-KW"/>
</dbReference>
<keyword evidence="4" id="KW-0411">Iron-sulfur</keyword>
<proteinExistence type="predicted"/>
<accession>A0A9X1T3F6</accession>
<keyword evidence="2" id="KW-0479">Metal-binding</keyword>
<dbReference type="PANTHER" id="PTHR21496:SF23">
    <property type="entry name" value="3-PHENYLPROPIONATE_CINNAMIC ACID DIOXYGENASE FERREDOXIN SUBUNIT"/>
    <property type="match status" value="1"/>
</dbReference>
<dbReference type="AlphaFoldDB" id="A0A9X1T3F6"/>
<dbReference type="RefSeq" id="WP_231448524.1">
    <property type="nucleotide sequence ID" value="NZ_JAJOMB010000024.1"/>
</dbReference>
<dbReference type="CDD" id="cd03528">
    <property type="entry name" value="Rieske_RO_ferredoxin"/>
    <property type="match status" value="1"/>
</dbReference>